<evidence type="ECO:0000256" key="7">
    <source>
        <dbReference type="ARBA" id="ARBA00023237"/>
    </source>
</evidence>
<accession>A0A4R2LPZ2</accession>
<dbReference type="Gene3D" id="2.60.40.1120">
    <property type="entry name" value="Carboxypeptidase-like, regulatory domain"/>
    <property type="match status" value="1"/>
</dbReference>
<dbReference type="InterPro" id="IPR036942">
    <property type="entry name" value="Beta-barrel_TonB_sf"/>
</dbReference>
<dbReference type="Gene3D" id="2.170.130.10">
    <property type="entry name" value="TonB-dependent receptor, plug domain"/>
    <property type="match status" value="1"/>
</dbReference>
<comment type="similarity">
    <text evidence="8 9">Belongs to the TonB-dependent receptor family.</text>
</comment>
<organism evidence="13 14">
    <name type="scientific">Prevotella heparinolytica</name>
    <dbReference type="NCBI Taxonomy" id="28113"/>
    <lineage>
        <taxon>Bacteria</taxon>
        <taxon>Pseudomonadati</taxon>
        <taxon>Bacteroidota</taxon>
        <taxon>Bacteroidia</taxon>
        <taxon>Bacteroidales</taxon>
        <taxon>Bacteroidaceae</taxon>
        <taxon>Bacteroides</taxon>
    </lineage>
</organism>
<dbReference type="NCBIfam" id="TIGR04057">
    <property type="entry name" value="SusC_RagA_signa"/>
    <property type="match status" value="1"/>
</dbReference>
<dbReference type="FunFam" id="2.60.40.1120:FF:000003">
    <property type="entry name" value="Outer membrane protein Omp121"/>
    <property type="match status" value="1"/>
</dbReference>
<evidence type="ECO:0000256" key="5">
    <source>
        <dbReference type="ARBA" id="ARBA00023077"/>
    </source>
</evidence>
<name>A0A4R2LPZ2_9BACE</name>
<dbReference type="GO" id="GO:0009279">
    <property type="term" value="C:cell outer membrane"/>
    <property type="evidence" value="ECO:0007669"/>
    <property type="project" value="UniProtKB-SubCell"/>
</dbReference>
<dbReference type="Pfam" id="PF00593">
    <property type="entry name" value="TonB_dep_Rec_b-barrel"/>
    <property type="match status" value="1"/>
</dbReference>
<keyword evidence="6 8" id="KW-0472">Membrane</keyword>
<dbReference type="Proteomes" id="UP000295600">
    <property type="component" value="Unassembled WGS sequence"/>
</dbReference>
<evidence type="ECO:0000256" key="8">
    <source>
        <dbReference type="PROSITE-ProRule" id="PRU01360"/>
    </source>
</evidence>
<feature type="chain" id="PRO_5020744391" evidence="10">
    <location>
        <begin position="28"/>
        <end position="1048"/>
    </location>
</feature>
<evidence type="ECO:0000259" key="11">
    <source>
        <dbReference type="Pfam" id="PF00593"/>
    </source>
</evidence>
<dbReference type="SUPFAM" id="SSF49464">
    <property type="entry name" value="Carboxypeptidase regulatory domain-like"/>
    <property type="match status" value="1"/>
</dbReference>
<evidence type="ECO:0000256" key="9">
    <source>
        <dbReference type="RuleBase" id="RU003357"/>
    </source>
</evidence>
<evidence type="ECO:0000313" key="14">
    <source>
        <dbReference type="Proteomes" id="UP000295600"/>
    </source>
</evidence>
<dbReference type="Pfam" id="PF13715">
    <property type="entry name" value="CarbopepD_reg_2"/>
    <property type="match status" value="1"/>
</dbReference>
<evidence type="ECO:0000259" key="12">
    <source>
        <dbReference type="Pfam" id="PF07715"/>
    </source>
</evidence>
<feature type="domain" description="TonB-dependent receptor plug" evidence="12">
    <location>
        <begin position="135"/>
        <end position="265"/>
    </location>
</feature>
<reference evidence="13 14" key="1">
    <citation type="submission" date="2019-03" db="EMBL/GenBank/DDBJ databases">
        <title>Genomic Encyclopedia of Type Strains, Phase IV (KMG-IV): sequencing the most valuable type-strain genomes for metagenomic binning, comparative biology and taxonomic classification.</title>
        <authorList>
            <person name="Goeker M."/>
        </authorList>
    </citation>
    <scope>NUCLEOTIDE SEQUENCE [LARGE SCALE GENOMIC DNA]</scope>
    <source>
        <strain evidence="13 14">DSM 23917</strain>
    </source>
</reference>
<dbReference type="NCBIfam" id="TIGR04056">
    <property type="entry name" value="OMP_RagA_SusC"/>
    <property type="match status" value="1"/>
</dbReference>
<dbReference type="InterPro" id="IPR037066">
    <property type="entry name" value="Plug_dom_sf"/>
</dbReference>
<dbReference type="InterPro" id="IPR008969">
    <property type="entry name" value="CarboxyPept-like_regulatory"/>
</dbReference>
<proteinExistence type="inferred from homology"/>
<evidence type="ECO:0000256" key="10">
    <source>
        <dbReference type="SAM" id="SignalP"/>
    </source>
</evidence>
<comment type="subcellular location">
    <subcellularLocation>
        <location evidence="1 8">Cell outer membrane</location>
        <topology evidence="1 8">Multi-pass membrane protein</topology>
    </subcellularLocation>
</comment>
<dbReference type="Pfam" id="PF07715">
    <property type="entry name" value="Plug"/>
    <property type="match status" value="1"/>
</dbReference>
<keyword evidence="2 8" id="KW-0813">Transport</keyword>
<protein>
    <submittedName>
        <fullName evidence="13">TonB-linked SusC/RagA family outer membrane protein</fullName>
    </submittedName>
</protein>
<dbReference type="Gene3D" id="2.40.170.20">
    <property type="entry name" value="TonB-dependent receptor, beta-barrel domain"/>
    <property type="match status" value="1"/>
</dbReference>
<dbReference type="PROSITE" id="PS52016">
    <property type="entry name" value="TONB_DEPENDENT_REC_3"/>
    <property type="match status" value="1"/>
</dbReference>
<evidence type="ECO:0000256" key="4">
    <source>
        <dbReference type="ARBA" id="ARBA00022692"/>
    </source>
</evidence>
<evidence type="ECO:0000256" key="1">
    <source>
        <dbReference type="ARBA" id="ARBA00004571"/>
    </source>
</evidence>
<dbReference type="EMBL" id="SLXB01000019">
    <property type="protein sequence ID" value="TCO89775.1"/>
    <property type="molecule type" value="Genomic_DNA"/>
</dbReference>
<evidence type="ECO:0000256" key="6">
    <source>
        <dbReference type="ARBA" id="ARBA00023136"/>
    </source>
</evidence>
<sequence length="1048" mass="114812">MLMKRNYCLSLMMLALFGTTTPISAIAVTEGVESSYSTQQAKKITGKVVDNTGEPVVGANVVVKGTSNGTITDVNGNFTLSVPPKSSLNISFIGYKTRTVTVGNQSQLTIVLEEDANMLGEVEITAEFGMKRVARAVGSSVQNVKAADIIESGRDNFISALQGRVSGMNVSSSGGAPGSSTTVILRSITSISGNNQPLYVVDGIPMNNSTFDPTTFADAGANFSSRNLDFASRGNDFNPEDIESMTILKGAAAAALYGSDASNGAIIITTKKGNSGKGRVSYSNSFRWDKAYGYPEMQTKYAQGAYGTTNYYYTSRYGGLYPEGTTLYDNIDAVMQTGFTSRHNVSVEAGSDKTTIRAAASFLNQTGVVKTTDYGRTNLTLSGKADITKWMKFEASMQYTSTTNSKALRGTAGPLYLAMRWPMVDNMANYLDKDGSHMRMPDYYTDTDRLNPLFGLYRNKYYDESDRFLSNAAITIKPIKEIFLRAQIGWDVGTQAFETSNHPYYANNNAGSGYYNLAKSNFSDPTLNILAGYNNEFFNKKLTFNAQVGYHQIENGVTRLSTYGAKFAVPDFQSINNCDPTTIASKKRTTKRRVQAISAQAEFGYDNMAFLTLRARNDWSSTLPKKNNSYFYPAAELAFIATELPFLWKNKYISYLKLRSSVAQVGKDAGPLEIDPELEPTGLWGGGYGYGYTGPNKNLRPEMTTSWEAGFEGRFFNDRIVADFTYFRTHCSDQIVKGFRLSYATGFVLNNMNVGTFDTWGWEMHIDGDIINQNGLRWNVGVNLSQTGSEVVYLPDNVSEYYNAATWNSGNIRNGIMKGHPVTTLTGRAYSRNEKGDILISPTTGLPLVDEKWSIIGDREPKLRYGLTTALTWKGLRFSAMFAGRHKATVVNGTKRTMMTTGTSWESVTLRESGPVIFKGVLKDGNENSANPTPNTIAVDYKTYGASIYGGGDEDWLEKGVNYLRLQELRLSYTVASKFLKKTFGGLISNANIYLCGNDLCTWTNYSGIDAVGNTVSAAAGGTGGEGYDVWSLPNPRSISFGISLTFN</sequence>
<comment type="caution">
    <text evidence="13">The sequence shown here is derived from an EMBL/GenBank/DDBJ whole genome shotgun (WGS) entry which is preliminary data.</text>
</comment>
<keyword evidence="10" id="KW-0732">Signal</keyword>
<feature type="domain" description="TonB-dependent receptor-like beta-barrel" evidence="11">
    <location>
        <begin position="443"/>
        <end position="821"/>
    </location>
</feature>
<feature type="signal peptide" evidence="10">
    <location>
        <begin position="1"/>
        <end position="27"/>
    </location>
</feature>
<dbReference type="AlphaFoldDB" id="A0A4R2LPZ2"/>
<dbReference type="InterPro" id="IPR023997">
    <property type="entry name" value="TonB-dep_OMP_SusC/RagA_CS"/>
</dbReference>
<gene>
    <name evidence="13" type="ORF">EV202_11960</name>
</gene>
<dbReference type="InterPro" id="IPR000531">
    <property type="entry name" value="Beta-barrel_TonB"/>
</dbReference>
<dbReference type="InterPro" id="IPR023996">
    <property type="entry name" value="TonB-dep_OMP_SusC/RagA"/>
</dbReference>
<dbReference type="InterPro" id="IPR039426">
    <property type="entry name" value="TonB-dep_rcpt-like"/>
</dbReference>
<evidence type="ECO:0000256" key="2">
    <source>
        <dbReference type="ARBA" id="ARBA00022448"/>
    </source>
</evidence>
<keyword evidence="5 9" id="KW-0798">TonB box</keyword>
<keyword evidence="7 8" id="KW-0998">Cell outer membrane</keyword>
<evidence type="ECO:0000313" key="13">
    <source>
        <dbReference type="EMBL" id="TCO89775.1"/>
    </source>
</evidence>
<evidence type="ECO:0000256" key="3">
    <source>
        <dbReference type="ARBA" id="ARBA00022452"/>
    </source>
</evidence>
<keyword evidence="3 8" id="KW-1134">Transmembrane beta strand</keyword>
<dbReference type="SUPFAM" id="SSF56935">
    <property type="entry name" value="Porins"/>
    <property type="match status" value="1"/>
</dbReference>
<dbReference type="InterPro" id="IPR012910">
    <property type="entry name" value="Plug_dom"/>
</dbReference>
<keyword evidence="4 8" id="KW-0812">Transmembrane</keyword>